<keyword evidence="1" id="KW-0472">Membrane</keyword>
<evidence type="ECO:0000313" key="2">
    <source>
        <dbReference type="EMBL" id="RKE55298.1"/>
    </source>
</evidence>
<name>A0A420BF34_SPHD1</name>
<organism evidence="2 3">
    <name type="scientific">Sphingobacterium detergens</name>
    <dbReference type="NCBI Taxonomy" id="1145106"/>
    <lineage>
        <taxon>Bacteria</taxon>
        <taxon>Pseudomonadati</taxon>
        <taxon>Bacteroidota</taxon>
        <taxon>Sphingobacteriia</taxon>
        <taxon>Sphingobacteriales</taxon>
        <taxon>Sphingobacteriaceae</taxon>
        <taxon>Sphingobacterium</taxon>
    </lineage>
</organism>
<keyword evidence="1" id="KW-1133">Transmembrane helix</keyword>
<proteinExistence type="predicted"/>
<accession>A0A420BF34</accession>
<gene>
    <name evidence="2" type="ORF">DFQ12_0129</name>
</gene>
<dbReference type="EMBL" id="RAPY01000001">
    <property type="protein sequence ID" value="RKE55298.1"/>
    <property type="molecule type" value="Genomic_DNA"/>
</dbReference>
<keyword evidence="3" id="KW-1185">Reference proteome</keyword>
<feature type="transmembrane region" description="Helical" evidence="1">
    <location>
        <begin position="6"/>
        <end position="29"/>
    </location>
</feature>
<reference evidence="2 3" key="1">
    <citation type="submission" date="2018-09" db="EMBL/GenBank/DDBJ databases">
        <title>Genomic Encyclopedia of Type Strains, Phase III (KMG-III): the genomes of soil and plant-associated and newly described type strains.</title>
        <authorList>
            <person name="Whitman W."/>
        </authorList>
    </citation>
    <scope>NUCLEOTIDE SEQUENCE [LARGE SCALE GENOMIC DNA]</scope>
    <source>
        <strain evidence="2 3">CECT 7938</strain>
    </source>
</reference>
<evidence type="ECO:0000313" key="3">
    <source>
        <dbReference type="Proteomes" id="UP000286246"/>
    </source>
</evidence>
<keyword evidence="1" id="KW-0812">Transmembrane</keyword>
<protein>
    <submittedName>
        <fullName evidence="2">Uncharacterized protein</fullName>
    </submittedName>
</protein>
<dbReference type="Proteomes" id="UP000286246">
    <property type="component" value="Unassembled WGS sequence"/>
</dbReference>
<dbReference type="AlphaFoldDB" id="A0A420BF34"/>
<evidence type="ECO:0000256" key="1">
    <source>
        <dbReference type="SAM" id="Phobius"/>
    </source>
</evidence>
<sequence>MHTIDFNLWLMTFWPIIGLVVTLFFLYLIYRAIVWLIRKCGREELAKTEKMPKTFDVSKLK</sequence>
<comment type="caution">
    <text evidence="2">The sequence shown here is derived from an EMBL/GenBank/DDBJ whole genome shotgun (WGS) entry which is preliminary data.</text>
</comment>